<gene>
    <name evidence="5" type="ORF">ENO59_01580</name>
</gene>
<dbReference type="GO" id="GO:0043094">
    <property type="term" value="P:metabolic compound salvage"/>
    <property type="evidence" value="ECO:0007669"/>
    <property type="project" value="InterPro"/>
</dbReference>
<comment type="caution">
    <text evidence="5">The sequence shown here is derived from an EMBL/GenBank/DDBJ whole genome shotgun (WGS) entry which is preliminary data.</text>
</comment>
<dbReference type="Gene3D" id="3.40.720.10">
    <property type="entry name" value="Alkaline Phosphatase, subunit A"/>
    <property type="match status" value="1"/>
</dbReference>
<keyword evidence="3" id="KW-0464">Manganese</keyword>
<keyword evidence="2" id="KW-0479">Metal-binding</keyword>
<proteinExistence type="inferred from homology"/>
<dbReference type="PANTHER" id="PTHR21110">
    <property type="entry name" value="PHOSPHOPENTOMUTASE"/>
    <property type="match status" value="1"/>
</dbReference>
<evidence type="ECO:0000256" key="3">
    <source>
        <dbReference type="ARBA" id="ARBA00023211"/>
    </source>
</evidence>
<dbReference type="InterPro" id="IPR006124">
    <property type="entry name" value="Metalloenzyme"/>
</dbReference>
<dbReference type="AlphaFoldDB" id="A0A7V2AYX6"/>
<reference evidence="5" key="1">
    <citation type="journal article" date="2020" name="mSystems">
        <title>Genome- and Community-Level Interaction Insights into Carbon Utilization and Element Cycling Functions of Hydrothermarchaeota in Hydrothermal Sediment.</title>
        <authorList>
            <person name="Zhou Z."/>
            <person name="Liu Y."/>
            <person name="Xu W."/>
            <person name="Pan J."/>
            <person name="Luo Z.H."/>
            <person name="Li M."/>
        </authorList>
    </citation>
    <scope>NUCLEOTIDE SEQUENCE [LARGE SCALE GENOMIC DNA]</scope>
    <source>
        <strain evidence="5">SpSt-143</strain>
    </source>
</reference>
<dbReference type="GO" id="GO:0005829">
    <property type="term" value="C:cytosol"/>
    <property type="evidence" value="ECO:0007669"/>
    <property type="project" value="TreeGrafter"/>
</dbReference>
<organism evidence="5">
    <name type="scientific">Rhodothermus marinus</name>
    <name type="common">Rhodothermus obamensis</name>
    <dbReference type="NCBI Taxonomy" id="29549"/>
    <lineage>
        <taxon>Bacteria</taxon>
        <taxon>Pseudomonadati</taxon>
        <taxon>Rhodothermota</taxon>
        <taxon>Rhodothermia</taxon>
        <taxon>Rhodothermales</taxon>
        <taxon>Rhodothermaceae</taxon>
        <taxon>Rhodothermus</taxon>
    </lineage>
</organism>
<dbReference type="Pfam" id="PF01676">
    <property type="entry name" value="Metalloenzyme"/>
    <property type="match status" value="1"/>
</dbReference>
<dbReference type="GO" id="GO:0000287">
    <property type="term" value="F:magnesium ion binding"/>
    <property type="evidence" value="ECO:0007669"/>
    <property type="project" value="InterPro"/>
</dbReference>
<evidence type="ECO:0000259" key="4">
    <source>
        <dbReference type="Pfam" id="PF01676"/>
    </source>
</evidence>
<dbReference type="PANTHER" id="PTHR21110:SF0">
    <property type="entry name" value="PHOSPHOPENTOMUTASE"/>
    <property type="match status" value="1"/>
</dbReference>
<evidence type="ECO:0000256" key="1">
    <source>
        <dbReference type="ARBA" id="ARBA00010373"/>
    </source>
</evidence>
<comment type="similarity">
    <text evidence="1">Belongs to the phosphopentomutase family.</text>
</comment>
<name>A0A7V2AYX6_RHOMR</name>
<dbReference type="SUPFAM" id="SSF53649">
    <property type="entry name" value="Alkaline phosphatase-like"/>
    <property type="match status" value="1"/>
</dbReference>
<protein>
    <submittedName>
        <fullName evidence="5">Peptidase</fullName>
    </submittedName>
</protein>
<evidence type="ECO:0000256" key="2">
    <source>
        <dbReference type="ARBA" id="ARBA00022723"/>
    </source>
</evidence>
<dbReference type="InterPro" id="IPR017850">
    <property type="entry name" value="Alkaline_phosphatase_core_sf"/>
</dbReference>
<dbReference type="InterPro" id="IPR010045">
    <property type="entry name" value="DeoB"/>
</dbReference>
<dbReference type="GO" id="GO:0009117">
    <property type="term" value="P:nucleotide metabolic process"/>
    <property type="evidence" value="ECO:0007669"/>
    <property type="project" value="InterPro"/>
</dbReference>
<feature type="domain" description="Metalloenzyme" evidence="4">
    <location>
        <begin position="11"/>
        <end position="301"/>
    </location>
</feature>
<dbReference type="GO" id="GO:0008973">
    <property type="term" value="F:phosphopentomutase activity"/>
    <property type="evidence" value="ECO:0007669"/>
    <property type="project" value="InterPro"/>
</dbReference>
<dbReference type="EMBL" id="DSGB01000002">
    <property type="protein sequence ID" value="HER95202.1"/>
    <property type="molecule type" value="Genomic_DNA"/>
</dbReference>
<accession>A0A7V2AYX6</accession>
<sequence length="305" mass="33927">MKPLLQVLWVFLDGVGLGPVHARNPLSSFRWPALMELAGGQAWSLETRPRFGSTQLFLPIDATLGVAGLPQSGTGQATLLTGFNCARIAGRHYGPYPHSRTHSVLARYNVFRRLQNRQRSVAFVNAYPPTFFTQARMRNRWNVTARCCLEAGVMLRDLQALAKGNALAADLTGQRLRDAGFMVTVIDETQAAHRLMHIATNHAFTLLEYFLTDQAGHSQDMAEAYRVLASLDRFFAALLDLLDPKQQLLLVTSDHGNLEDLRARTHTRNPVPLAAWGQGAMHFRHARDLRDITPTIVALLKAARA</sequence>
<evidence type="ECO:0000313" key="5">
    <source>
        <dbReference type="EMBL" id="HER95202.1"/>
    </source>
</evidence>